<name>A0A4S8KRL7_DENBC</name>
<feature type="active site" description="Proton acceptor" evidence="3">
    <location>
        <position position="581"/>
    </location>
</feature>
<dbReference type="Gene3D" id="3.30.560.10">
    <property type="entry name" value="Glucose Oxidase, domain 3"/>
    <property type="match status" value="1"/>
</dbReference>
<dbReference type="PANTHER" id="PTHR11552:SF210">
    <property type="entry name" value="GLUCOSE-METHANOL-CHOLINE OXIDOREDUCTASE N-TERMINAL DOMAIN-CONTAINING PROTEIN-RELATED"/>
    <property type="match status" value="1"/>
</dbReference>
<dbReference type="InterPro" id="IPR007867">
    <property type="entry name" value="GMC_OxRtase_C"/>
</dbReference>
<comment type="cofactor">
    <cofactor evidence="1 4">
        <name>FAD</name>
        <dbReference type="ChEBI" id="CHEBI:57692"/>
    </cofactor>
</comment>
<evidence type="ECO:0000256" key="3">
    <source>
        <dbReference type="PIRSR" id="PIRSR000137-1"/>
    </source>
</evidence>
<dbReference type="SUPFAM" id="SSF54373">
    <property type="entry name" value="FAD-linked reductases, C-terminal domain"/>
    <property type="match status" value="1"/>
</dbReference>
<dbReference type="PANTHER" id="PTHR11552">
    <property type="entry name" value="GLUCOSE-METHANOL-CHOLINE GMC OXIDOREDUCTASE"/>
    <property type="match status" value="1"/>
</dbReference>
<keyword evidence="4" id="KW-0285">Flavoprotein</keyword>
<dbReference type="Proteomes" id="UP000297245">
    <property type="component" value="Unassembled WGS sequence"/>
</dbReference>
<dbReference type="InterPro" id="IPR012132">
    <property type="entry name" value="GMC_OxRdtase"/>
</dbReference>
<dbReference type="EMBL" id="ML180220">
    <property type="protein sequence ID" value="THU78303.1"/>
    <property type="molecule type" value="Genomic_DNA"/>
</dbReference>
<feature type="binding site" evidence="4">
    <location>
        <position position="245"/>
    </location>
    <ligand>
        <name>FAD</name>
        <dbReference type="ChEBI" id="CHEBI:57692"/>
    </ligand>
</feature>
<protein>
    <submittedName>
        <fullName evidence="6">Alcohol oxidase</fullName>
    </submittedName>
</protein>
<dbReference type="AlphaFoldDB" id="A0A4S8KRL7"/>
<dbReference type="Pfam" id="PF00732">
    <property type="entry name" value="GMC_oxred_N"/>
    <property type="match status" value="1"/>
</dbReference>
<dbReference type="PROSITE" id="PS00624">
    <property type="entry name" value="GMC_OXRED_2"/>
    <property type="match status" value="1"/>
</dbReference>
<evidence type="ECO:0000313" key="6">
    <source>
        <dbReference type="EMBL" id="THU78303.1"/>
    </source>
</evidence>
<feature type="domain" description="Glucose-methanol-choline oxidoreductase N-terminal" evidence="5">
    <location>
        <begin position="285"/>
        <end position="299"/>
    </location>
</feature>
<dbReference type="Pfam" id="PF05199">
    <property type="entry name" value="GMC_oxred_C"/>
    <property type="match status" value="1"/>
</dbReference>
<feature type="active site" description="Proton donor" evidence="3">
    <location>
        <position position="538"/>
    </location>
</feature>
<gene>
    <name evidence="6" type="ORF">K435DRAFT_973580</name>
</gene>
<dbReference type="OrthoDB" id="269227at2759"/>
<proteinExistence type="inferred from homology"/>
<dbReference type="InterPro" id="IPR036188">
    <property type="entry name" value="FAD/NAD-bd_sf"/>
</dbReference>
<reference evidence="6 7" key="1">
    <citation type="journal article" date="2019" name="Nat. Ecol. Evol.">
        <title>Megaphylogeny resolves global patterns of mushroom evolution.</title>
        <authorList>
            <person name="Varga T."/>
            <person name="Krizsan K."/>
            <person name="Foldi C."/>
            <person name="Dima B."/>
            <person name="Sanchez-Garcia M."/>
            <person name="Sanchez-Ramirez S."/>
            <person name="Szollosi G.J."/>
            <person name="Szarkandi J.G."/>
            <person name="Papp V."/>
            <person name="Albert L."/>
            <person name="Andreopoulos W."/>
            <person name="Angelini C."/>
            <person name="Antonin V."/>
            <person name="Barry K.W."/>
            <person name="Bougher N.L."/>
            <person name="Buchanan P."/>
            <person name="Buyck B."/>
            <person name="Bense V."/>
            <person name="Catcheside P."/>
            <person name="Chovatia M."/>
            <person name="Cooper J."/>
            <person name="Damon W."/>
            <person name="Desjardin D."/>
            <person name="Finy P."/>
            <person name="Geml J."/>
            <person name="Haridas S."/>
            <person name="Hughes K."/>
            <person name="Justo A."/>
            <person name="Karasinski D."/>
            <person name="Kautmanova I."/>
            <person name="Kiss B."/>
            <person name="Kocsube S."/>
            <person name="Kotiranta H."/>
            <person name="LaButti K.M."/>
            <person name="Lechner B.E."/>
            <person name="Liimatainen K."/>
            <person name="Lipzen A."/>
            <person name="Lukacs Z."/>
            <person name="Mihaltcheva S."/>
            <person name="Morgado L.N."/>
            <person name="Niskanen T."/>
            <person name="Noordeloos M.E."/>
            <person name="Ohm R.A."/>
            <person name="Ortiz-Santana B."/>
            <person name="Ovrebo C."/>
            <person name="Racz N."/>
            <person name="Riley R."/>
            <person name="Savchenko A."/>
            <person name="Shiryaev A."/>
            <person name="Soop K."/>
            <person name="Spirin V."/>
            <person name="Szebenyi C."/>
            <person name="Tomsovsky M."/>
            <person name="Tulloss R.E."/>
            <person name="Uehling J."/>
            <person name="Grigoriev I.V."/>
            <person name="Vagvolgyi C."/>
            <person name="Papp T."/>
            <person name="Martin F.M."/>
            <person name="Miettinen O."/>
            <person name="Hibbett D.S."/>
            <person name="Nagy L.G."/>
        </authorList>
    </citation>
    <scope>NUCLEOTIDE SEQUENCE [LARGE SCALE GENOMIC DNA]</scope>
    <source>
        <strain evidence="6 7">CBS 962.96</strain>
    </source>
</reference>
<dbReference type="InterPro" id="IPR000172">
    <property type="entry name" value="GMC_OxRdtase_N"/>
</dbReference>
<dbReference type="PIRSF" id="PIRSF000137">
    <property type="entry name" value="Alcohol_oxidase"/>
    <property type="match status" value="1"/>
</dbReference>
<dbReference type="SUPFAM" id="SSF51905">
    <property type="entry name" value="FAD/NAD(P)-binding domain"/>
    <property type="match status" value="1"/>
</dbReference>
<evidence type="ECO:0000256" key="4">
    <source>
        <dbReference type="PIRSR" id="PIRSR000137-2"/>
    </source>
</evidence>
<evidence type="ECO:0000313" key="7">
    <source>
        <dbReference type="Proteomes" id="UP000297245"/>
    </source>
</evidence>
<comment type="similarity">
    <text evidence="2">Belongs to the GMC oxidoreductase family.</text>
</comment>
<evidence type="ECO:0000256" key="1">
    <source>
        <dbReference type="ARBA" id="ARBA00001974"/>
    </source>
</evidence>
<keyword evidence="7" id="KW-1185">Reference proteome</keyword>
<dbReference type="Gene3D" id="3.50.50.60">
    <property type="entry name" value="FAD/NAD(P)-binding domain"/>
    <property type="match status" value="1"/>
</dbReference>
<organism evidence="6 7">
    <name type="scientific">Dendrothele bispora (strain CBS 962.96)</name>
    <dbReference type="NCBI Taxonomy" id="1314807"/>
    <lineage>
        <taxon>Eukaryota</taxon>
        <taxon>Fungi</taxon>
        <taxon>Dikarya</taxon>
        <taxon>Basidiomycota</taxon>
        <taxon>Agaricomycotina</taxon>
        <taxon>Agaricomycetes</taxon>
        <taxon>Agaricomycetidae</taxon>
        <taxon>Agaricales</taxon>
        <taxon>Agaricales incertae sedis</taxon>
        <taxon>Dendrothele</taxon>
    </lineage>
</organism>
<sequence length="602" mass="65607">MPLITIASLSSYNIDYVIVGGGTAGLTLAARLTENSDVVVLVIEAGLYHGPLPEIDTPGYIGRTIANPKFDWTFVSVPQVHANGRSILQPRGKGLGGSSMNNFLGVFRPHRDEVDAIQNLGNSGWNWDSFLYYVKKSETMLPSTLSSIDAKKYAADPDPEFHGIDGPIKKSFSVIFGEMQAKFFDAVENLGIPRNPDPSNGRNTGSMTPFMSVDSNTAKRSYSVSGYLEPNLGRKNLLVLPETYVTKVLFEDDQGSLIRASGVKFSNNGAVSTVSVNREVILAAGSLQTPQILELSGIGNAQILSKHGIKTLVDLPGVGENLQDHVGVSNVAEVETQDETMDVLQDPAAVERHEELYKQRTGLFANVPPGGFVFIPRKLVGLENVIDMSTSDMTENRVSRSGFEKQYEVLRNLFSDEEHPQAEFILYPGHQPLPYSVPEIGKQYATLTCDILHPLSRGTVHIASADPLVPPAIDPRYFENEIDLEQLARVVDLALTVYHTSPFKEHVKSIKVPSEDVRGRGLEGLKEYIKENCGSFYHPIGTAAMLPRSDGGVVDPSLQVYGTKNLRIVDLSILPLGVCSHTLTVAYAIGEKGADIIKMGQV</sequence>
<evidence type="ECO:0000259" key="5">
    <source>
        <dbReference type="PROSITE" id="PS00624"/>
    </source>
</evidence>
<dbReference type="GO" id="GO:0050660">
    <property type="term" value="F:flavin adenine dinucleotide binding"/>
    <property type="evidence" value="ECO:0007669"/>
    <property type="project" value="InterPro"/>
</dbReference>
<keyword evidence="4" id="KW-0274">FAD</keyword>
<evidence type="ECO:0000256" key="2">
    <source>
        <dbReference type="ARBA" id="ARBA00010790"/>
    </source>
</evidence>
<dbReference type="GO" id="GO:0016614">
    <property type="term" value="F:oxidoreductase activity, acting on CH-OH group of donors"/>
    <property type="evidence" value="ECO:0007669"/>
    <property type="project" value="InterPro"/>
</dbReference>
<accession>A0A4S8KRL7</accession>